<sequence>MRYILRICGISFSNNFKKLEDAGIISYISEKGDDFDYFKKLLNVTNYWGGVIFLQPCT</sequence>
<proteinExistence type="predicted"/>
<dbReference type="RefSeq" id="WP_161492213.1">
    <property type="nucleotide sequence ID" value="NZ_CP043427.1"/>
</dbReference>
<dbReference type="AlphaFoldDB" id="A0A381DHY4"/>
<dbReference type="EMBL" id="UFVD01000001">
    <property type="protein sequence ID" value="SUX09923.1"/>
    <property type="molecule type" value="Genomic_DNA"/>
</dbReference>
<dbReference type="GeneID" id="93091566"/>
<evidence type="ECO:0000313" key="1">
    <source>
        <dbReference type="EMBL" id="SUX09923.1"/>
    </source>
</evidence>
<dbReference type="Proteomes" id="UP000254920">
    <property type="component" value="Unassembled WGS sequence"/>
</dbReference>
<protein>
    <submittedName>
        <fullName evidence="1">Uncharacterized protein</fullName>
    </submittedName>
</protein>
<organism evidence="1 2">
    <name type="scientific">Campylobacter sputorum subsp. sputorum</name>
    <dbReference type="NCBI Taxonomy" id="32024"/>
    <lineage>
        <taxon>Bacteria</taxon>
        <taxon>Pseudomonadati</taxon>
        <taxon>Campylobacterota</taxon>
        <taxon>Epsilonproteobacteria</taxon>
        <taxon>Campylobacterales</taxon>
        <taxon>Campylobacteraceae</taxon>
        <taxon>Campylobacter</taxon>
    </lineage>
</organism>
<accession>A0A381DHY4</accession>
<gene>
    <name evidence="1" type="ORF">NCTC12475_00264</name>
</gene>
<name>A0A381DHY4_9BACT</name>
<keyword evidence="2" id="KW-1185">Reference proteome</keyword>
<reference evidence="1 2" key="1">
    <citation type="submission" date="2018-06" db="EMBL/GenBank/DDBJ databases">
        <authorList>
            <consortium name="Pathogen Informatics"/>
            <person name="Doyle S."/>
        </authorList>
    </citation>
    <scope>NUCLEOTIDE SEQUENCE [LARGE SCALE GENOMIC DNA]</scope>
    <source>
        <strain evidence="1 2">NCTC12475</strain>
    </source>
</reference>
<evidence type="ECO:0000313" key="2">
    <source>
        <dbReference type="Proteomes" id="UP000254920"/>
    </source>
</evidence>